<organism evidence="2 3">
    <name type="scientific">Dentiscutata erythropus</name>
    <dbReference type="NCBI Taxonomy" id="1348616"/>
    <lineage>
        <taxon>Eukaryota</taxon>
        <taxon>Fungi</taxon>
        <taxon>Fungi incertae sedis</taxon>
        <taxon>Mucoromycota</taxon>
        <taxon>Glomeromycotina</taxon>
        <taxon>Glomeromycetes</taxon>
        <taxon>Diversisporales</taxon>
        <taxon>Gigasporaceae</taxon>
        <taxon>Dentiscutata</taxon>
    </lineage>
</organism>
<comment type="similarity">
    <text evidence="1">Belongs to the sel-1 family.</text>
</comment>
<dbReference type="PANTHER" id="PTHR11102">
    <property type="entry name" value="SEL-1-LIKE PROTEIN"/>
    <property type="match status" value="1"/>
</dbReference>
<keyword evidence="3" id="KW-1185">Reference proteome</keyword>
<dbReference type="AlphaFoldDB" id="A0A9N9N5Z8"/>
<name>A0A9N9N5Z8_9GLOM</name>
<dbReference type="EMBL" id="CAJVPY010009115">
    <property type="protein sequence ID" value="CAG8705017.1"/>
    <property type="molecule type" value="Genomic_DNA"/>
</dbReference>
<sequence length="530" mass="60906">MSGASNELDELINNIIDKEINKINNEGNKIIKKYEHNQFSNLIEISRGSFGNVFKATWENSTIVLKSITIDTSQIDSGIIGEIKNAINTNKIIPIETTTDAIKLFITEAFHEKWIERKIIEGKINEHNIDEFEDYKRINGGASSKVYRARFKSTKNICALKYIENNNHTNKELVNELDHMLTIESHENIIKFHASLPAKIRDGLREKSIDDTPHEYVTIYTRCWKSMQDDRPSIEEVAMAFEDFVVQDITKDDSIIIHDISGFEEHIKNSFENIKINIKLNAAAVGQDEMSLFVNNLYSTFSKLFNEGRSVSDMITKFISQNDKTNEEVFQWLLANNNRSKYTCLLGLFYRWNIGTTENNIATLVDAANKGDAIAQYFVGRCYAEGWSTDKDKRKAIEWYTKAADNECAVAEHMLGEYYYKLRKYTKAFDFLKRAVENGNFKALNTLGLCYQRGQGTDTNVVKAFKSFEEAALWGLPPSQYELGNCYEYGIGTEINWDQASYWYQKATGANPNYQIHLKRADIKNNSNHY</sequence>
<evidence type="ECO:0000313" key="2">
    <source>
        <dbReference type="EMBL" id="CAG8705017.1"/>
    </source>
</evidence>
<evidence type="ECO:0000313" key="3">
    <source>
        <dbReference type="Proteomes" id="UP000789405"/>
    </source>
</evidence>
<protein>
    <submittedName>
        <fullName evidence="2">3955_t:CDS:1</fullName>
    </submittedName>
</protein>
<accession>A0A9N9N5Z8</accession>
<dbReference type="InterPro" id="IPR050767">
    <property type="entry name" value="Sel1_AlgK"/>
</dbReference>
<dbReference type="SUPFAM" id="SSF56112">
    <property type="entry name" value="Protein kinase-like (PK-like)"/>
    <property type="match status" value="1"/>
</dbReference>
<proteinExistence type="inferred from homology"/>
<dbReference type="InterPro" id="IPR011009">
    <property type="entry name" value="Kinase-like_dom_sf"/>
</dbReference>
<dbReference type="SMART" id="SM00671">
    <property type="entry name" value="SEL1"/>
    <property type="match status" value="4"/>
</dbReference>
<comment type="caution">
    <text evidence="2">The sequence shown here is derived from an EMBL/GenBank/DDBJ whole genome shotgun (WGS) entry which is preliminary data.</text>
</comment>
<dbReference type="InterPro" id="IPR011990">
    <property type="entry name" value="TPR-like_helical_dom_sf"/>
</dbReference>
<dbReference type="PANTHER" id="PTHR11102:SF160">
    <property type="entry name" value="ERAD-ASSOCIATED E3 UBIQUITIN-PROTEIN LIGASE COMPONENT HRD3"/>
    <property type="match status" value="1"/>
</dbReference>
<evidence type="ECO:0000256" key="1">
    <source>
        <dbReference type="ARBA" id="ARBA00038101"/>
    </source>
</evidence>
<dbReference type="Pfam" id="PF08238">
    <property type="entry name" value="Sel1"/>
    <property type="match status" value="4"/>
</dbReference>
<dbReference type="Proteomes" id="UP000789405">
    <property type="component" value="Unassembled WGS sequence"/>
</dbReference>
<gene>
    <name evidence="2" type="ORF">DERYTH_LOCUS13227</name>
</gene>
<dbReference type="SUPFAM" id="SSF81901">
    <property type="entry name" value="HCP-like"/>
    <property type="match status" value="1"/>
</dbReference>
<dbReference type="Gene3D" id="1.25.40.10">
    <property type="entry name" value="Tetratricopeptide repeat domain"/>
    <property type="match status" value="1"/>
</dbReference>
<reference evidence="2" key="1">
    <citation type="submission" date="2021-06" db="EMBL/GenBank/DDBJ databases">
        <authorList>
            <person name="Kallberg Y."/>
            <person name="Tangrot J."/>
            <person name="Rosling A."/>
        </authorList>
    </citation>
    <scope>NUCLEOTIDE SEQUENCE</scope>
    <source>
        <strain evidence="2">MA453B</strain>
    </source>
</reference>
<dbReference type="OrthoDB" id="2384430at2759"/>
<dbReference type="InterPro" id="IPR006597">
    <property type="entry name" value="Sel1-like"/>
</dbReference>
<dbReference type="Gene3D" id="3.30.200.20">
    <property type="entry name" value="Phosphorylase Kinase, domain 1"/>
    <property type="match status" value="1"/>
</dbReference>